<accession>A0A067TD87</accession>
<dbReference type="Proteomes" id="UP000027222">
    <property type="component" value="Unassembled WGS sequence"/>
</dbReference>
<name>A0A067TD87_GALM3</name>
<evidence type="ECO:0000313" key="1">
    <source>
        <dbReference type="EMBL" id="KDR81116.1"/>
    </source>
</evidence>
<protein>
    <submittedName>
        <fullName evidence="1">Uncharacterized protein</fullName>
    </submittedName>
</protein>
<dbReference type="HOGENOM" id="CLU_3068822_0_0_1"/>
<gene>
    <name evidence="1" type="ORF">GALMADRAFT_222663</name>
</gene>
<organism evidence="1 2">
    <name type="scientific">Galerina marginata (strain CBS 339.88)</name>
    <dbReference type="NCBI Taxonomy" id="685588"/>
    <lineage>
        <taxon>Eukaryota</taxon>
        <taxon>Fungi</taxon>
        <taxon>Dikarya</taxon>
        <taxon>Basidiomycota</taxon>
        <taxon>Agaricomycotina</taxon>
        <taxon>Agaricomycetes</taxon>
        <taxon>Agaricomycetidae</taxon>
        <taxon>Agaricales</taxon>
        <taxon>Agaricineae</taxon>
        <taxon>Strophariaceae</taxon>
        <taxon>Galerina</taxon>
    </lineage>
</organism>
<sequence length="53" mass="6259">MIKKDGFCDDEPGRTNYWVAYLITEQGLGPVSWWLESRMEHEEHGEGDKMDRD</sequence>
<keyword evidence="2" id="KW-1185">Reference proteome</keyword>
<dbReference type="AlphaFoldDB" id="A0A067TD87"/>
<dbReference type="EMBL" id="KL142371">
    <property type="protein sequence ID" value="KDR81116.1"/>
    <property type="molecule type" value="Genomic_DNA"/>
</dbReference>
<reference evidence="2" key="1">
    <citation type="journal article" date="2014" name="Proc. Natl. Acad. Sci. U.S.A.">
        <title>Extensive sampling of basidiomycete genomes demonstrates inadequacy of the white-rot/brown-rot paradigm for wood decay fungi.</title>
        <authorList>
            <person name="Riley R."/>
            <person name="Salamov A.A."/>
            <person name="Brown D.W."/>
            <person name="Nagy L.G."/>
            <person name="Floudas D."/>
            <person name="Held B.W."/>
            <person name="Levasseur A."/>
            <person name="Lombard V."/>
            <person name="Morin E."/>
            <person name="Otillar R."/>
            <person name="Lindquist E.A."/>
            <person name="Sun H."/>
            <person name="LaButti K.M."/>
            <person name="Schmutz J."/>
            <person name="Jabbour D."/>
            <person name="Luo H."/>
            <person name="Baker S.E."/>
            <person name="Pisabarro A.G."/>
            <person name="Walton J.D."/>
            <person name="Blanchette R.A."/>
            <person name="Henrissat B."/>
            <person name="Martin F."/>
            <person name="Cullen D."/>
            <person name="Hibbett D.S."/>
            <person name="Grigoriev I.V."/>
        </authorList>
    </citation>
    <scope>NUCLEOTIDE SEQUENCE [LARGE SCALE GENOMIC DNA]</scope>
    <source>
        <strain evidence="2">CBS 339.88</strain>
    </source>
</reference>
<dbReference type="OrthoDB" id="10256606at2759"/>
<evidence type="ECO:0000313" key="2">
    <source>
        <dbReference type="Proteomes" id="UP000027222"/>
    </source>
</evidence>
<proteinExistence type="predicted"/>